<name>A0A4Q7PIW5_9FIRM</name>
<evidence type="ECO:0000256" key="6">
    <source>
        <dbReference type="ARBA" id="ARBA00023163"/>
    </source>
</evidence>
<dbReference type="RefSeq" id="WP_130435154.1">
    <property type="nucleotide sequence ID" value="NZ_SGXF01000003.1"/>
</dbReference>
<evidence type="ECO:0000313" key="13">
    <source>
        <dbReference type="Proteomes" id="UP000292927"/>
    </source>
</evidence>
<dbReference type="Gene3D" id="3.40.50.2300">
    <property type="match status" value="1"/>
</dbReference>
<dbReference type="GO" id="GO:0000156">
    <property type="term" value="F:phosphorelay response regulator activity"/>
    <property type="evidence" value="ECO:0007669"/>
    <property type="project" value="TreeGrafter"/>
</dbReference>
<dbReference type="GO" id="GO:0006355">
    <property type="term" value="P:regulation of DNA-templated transcription"/>
    <property type="evidence" value="ECO:0007669"/>
    <property type="project" value="InterPro"/>
</dbReference>
<dbReference type="InterPro" id="IPR011006">
    <property type="entry name" value="CheY-like_superfamily"/>
</dbReference>
<dbReference type="OrthoDB" id="9790442at2"/>
<comment type="caution">
    <text evidence="12">The sequence shown here is derived from an EMBL/GenBank/DDBJ whole genome shotgun (WGS) entry which is preliminary data.</text>
</comment>
<dbReference type="InterPro" id="IPR039420">
    <property type="entry name" value="WalR-like"/>
</dbReference>
<evidence type="ECO:0000313" key="12">
    <source>
        <dbReference type="EMBL" id="RZT00545.1"/>
    </source>
</evidence>
<evidence type="ECO:0000256" key="3">
    <source>
        <dbReference type="ARBA" id="ARBA00023012"/>
    </source>
</evidence>
<evidence type="ECO:0000256" key="2">
    <source>
        <dbReference type="ARBA" id="ARBA00022553"/>
    </source>
</evidence>
<dbReference type="EMBL" id="SGXF01000003">
    <property type="protein sequence ID" value="RZT00545.1"/>
    <property type="molecule type" value="Genomic_DNA"/>
</dbReference>
<protein>
    <recommendedName>
        <fullName evidence="1">Stage 0 sporulation protein A homolog</fullName>
    </recommendedName>
</protein>
<proteinExistence type="predicted"/>
<dbReference type="PANTHER" id="PTHR48111:SF1">
    <property type="entry name" value="TWO-COMPONENT RESPONSE REGULATOR ORR33"/>
    <property type="match status" value="1"/>
</dbReference>
<dbReference type="InterPro" id="IPR036388">
    <property type="entry name" value="WH-like_DNA-bd_sf"/>
</dbReference>
<feature type="domain" description="OmpR/PhoB-type" evidence="11">
    <location>
        <begin position="124"/>
        <end position="222"/>
    </location>
</feature>
<evidence type="ECO:0000256" key="5">
    <source>
        <dbReference type="ARBA" id="ARBA00023125"/>
    </source>
</evidence>
<dbReference type="Gene3D" id="1.10.10.10">
    <property type="entry name" value="Winged helix-like DNA-binding domain superfamily/Winged helix DNA-binding domain"/>
    <property type="match status" value="1"/>
</dbReference>
<dbReference type="GO" id="GO:0032993">
    <property type="term" value="C:protein-DNA complex"/>
    <property type="evidence" value="ECO:0007669"/>
    <property type="project" value="TreeGrafter"/>
</dbReference>
<feature type="DNA-binding region" description="OmpR/PhoB-type" evidence="9">
    <location>
        <begin position="124"/>
        <end position="222"/>
    </location>
</feature>
<feature type="domain" description="Response regulatory" evidence="10">
    <location>
        <begin position="2"/>
        <end position="116"/>
    </location>
</feature>
<dbReference type="PROSITE" id="PS51755">
    <property type="entry name" value="OMPR_PHOB"/>
    <property type="match status" value="1"/>
</dbReference>
<dbReference type="AlphaFoldDB" id="A0A4Q7PIW5"/>
<evidence type="ECO:0000259" key="10">
    <source>
        <dbReference type="PROSITE" id="PS50110"/>
    </source>
</evidence>
<dbReference type="PROSITE" id="PS50110">
    <property type="entry name" value="RESPONSE_REGULATORY"/>
    <property type="match status" value="1"/>
</dbReference>
<gene>
    <name evidence="12" type="ORF">EV209_1867</name>
</gene>
<dbReference type="SUPFAM" id="SSF52172">
    <property type="entry name" value="CheY-like"/>
    <property type="match status" value="1"/>
</dbReference>
<dbReference type="InterPro" id="IPR001867">
    <property type="entry name" value="OmpR/PhoB-type_DNA-bd"/>
</dbReference>
<reference evidence="12 13" key="1">
    <citation type="submission" date="2019-02" db="EMBL/GenBank/DDBJ databases">
        <title>Genomic Encyclopedia of Type Strains, Phase IV (KMG-IV): sequencing the most valuable type-strain genomes for metagenomic binning, comparative biology and taxonomic classification.</title>
        <authorList>
            <person name="Goeker M."/>
        </authorList>
    </citation>
    <scope>NUCLEOTIDE SEQUENCE [LARGE SCALE GENOMIC DNA]</scope>
    <source>
        <strain evidence="12 13">DSM 29486</strain>
    </source>
</reference>
<dbReference type="Proteomes" id="UP000292927">
    <property type="component" value="Unassembled WGS sequence"/>
</dbReference>
<keyword evidence="13" id="KW-1185">Reference proteome</keyword>
<evidence type="ECO:0000256" key="8">
    <source>
        <dbReference type="PROSITE-ProRule" id="PRU00169"/>
    </source>
</evidence>
<dbReference type="InterPro" id="IPR001789">
    <property type="entry name" value="Sig_transdc_resp-reg_receiver"/>
</dbReference>
<evidence type="ECO:0000256" key="4">
    <source>
        <dbReference type="ARBA" id="ARBA00023015"/>
    </source>
</evidence>
<keyword evidence="5 9" id="KW-0238">DNA-binding</keyword>
<organism evidence="12 13">
    <name type="scientific">Cuneatibacter caecimuris</name>
    <dbReference type="NCBI Taxonomy" id="1796618"/>
    <lineage>
        <taxon>Bacteria</taxon>
        <taxon>Bacillati</taxon>
        <taxon>Bacillota</taxon>
        <taxon>Clostridia</taxon>
        <taxon>Lachnospirales</taxon>
        <taxon>Lachnospiraceae</taxon>
        <taxon>Cuneatibacter</taxon>
    </lineage>
</organism>
<evidence type="ECO:0000256" key="1">
    <source>
        <dbReference type="ARBA" id="ARBA00018672"/>
    </source>
</evidence>
<accession>A0A4Q7PIW5</accession>
<keyword evidence="3" id="KW-0902">Two-component regulatory system</keyword>
<dbReference type="SMART" id="SM00448">
    <property type="entry name" value="REC"/>
    <property type="match status" value="1"/>
</dbReference>
<feature type="modified residue" description="4-aspartylphosphate" evidence="8">
    <location>
        <position position="51"/>
    </location>
</feature>
<keyword evidence="4" id="KW-0805">Transcription regulation</keyword>
<dbReference type="Gene3D" id="6.10.250.690">
    <property type="match status" value="1"/>
</dbReference>
<evidence type="ECO:0000256" key="9">
    <source>
        <dbReference type="PROSITE-ProRule" id="PRU01091"/>
    </source>
</evidence>
<dbReference type="PANTHER" id="PTHR48111">
    <property type="entry name" value="REGULATOR OF RPOS"/>
    <property type="match status" value="1"/>
</dbReference>
<dbReference type="CDD" id="cd00383">
    <property type="entry name" value="trans_reg_C"/>
    <property type="match status" value="1"/>
</dbReference>
<dbReference type="Pfam" id="PF00072">
    <property type="entry name" value="Response_reg"/>
    <property type="match status" value="1"/>
</dbReference>
<comment type="function">
    <text evidence="7">May play the central regulatory role in sporulation. It may be an element of the effector pathway responsible for the activation of sporulation genes in response to nutritional stress. Spo0A may act in concert with spo0H (a sigma factor) to control the expression of some genes that are critical to the sporulation process.</text>
</comment>
<dbReference type="Pfam" id="PF00486">
    <property type="entry name" value="Trans_reg_C"/>
    <property type="match status" value="1"/>
</dbReference>
<dbReference type="GO" id="GO:0005829">
    <property type="term" value="C:cytosol"/>
    <property type="evidence" value="ECO:0007669"/>
    <property type="project" value="TreeGrafter"/>
</dbReference>
<evidence type="ECO:0000259" key="11">
    <source>
        <dbReference type="PROSITE" id="PS51755"/>
    </source>
</evidence>
<keyword evidence="2 8" id="KW-0597">Phosphoprotein</keyword>
<keyword evidence="6" id="KW-0804">Transcription</keyword>
<sequence>MRILIAEDDPRLLKTLLHILEANAFSADGVINGTDALTLAESGEYDGLVLDIMMPGMDGIQVLKKLRSQNITTPALFLTARTEIEQRVEGLDAGADDYLPKPFSTSELLARVRAMLRRKDNYTPDLLKMGNLVLNCSTHEVMFGSQMQKLSGKEFQVLEMMMRNPRVLITTDQFITHIWGWETSVDTSVVWVHISNLRKKLEAMDAPLKIRFVRNAGYALEDGT</sequence>
<dbReference type="GO" id="GO:0000976">
    <property type="term" value="F:transcription cis-regulatory region binding"/>
    <property type="evidence" value="ECO:0007669"/>
    <property type="project" value="TreeGrafter"/>
</dbReference>
<evidence type="ECO:0000256" key="7">
    <source>
        <dbReference type="ARBA" id="ARBA00024867"/>
    </source>
</evidence>
<dbReference type="SMART" id="SM00862">
    <property type="entry name" value="Trans_reg_C"/>
    <property type="match status" value="1"/>
</dbReference>